<dbReference type="PRINTS" id="PR01590">
    <property type="entry name" value="HTHFIS"/>
</dbReference>
<dbReference type="InterPro" id="IPR011785">
    <property type="entry name" value="Tscrpt_reg_PpsR-CrtJ"/>
</dbReference>
<dbReference type="SUPFAM" id="SSF55785">
    <property type="entry name" value="PYP-like sensor domain (PAS domain)"/>
    <property type="match status" value="2"/>
</dbReference>
<feature type="domain" description="PAS" evidence="1">
    <location>
        <begin position="254"/>
        <end position="323"/>
    </location>
</feature>
<organism evidence="2 3">
    <name type="scientific">Bradyrhizobium ontarionense</name>
    <dbReference type="NCBI Taxonomy" id="2898149"/>
    <lineage>
        <taxon>Bacteria</taxon>
        <taxon>Pseudomonadati</taxon>
        <taxon>Pseudomonadota</taxon>
        <taxon>Alphaproteobacteria</taxon>
        <taxon>Hyphomicrobiales</taxon>
        <taxon>Nitrobacteraceae</taxon>
        <taxon>Bradyrhizobium</taxon>
    </lineage>
</organism>
<evidence type="ECO:0000259" key="1">
    <source>
        <dbReference type="SMART" id="SM00091"/>
    </source>
</evidence>
<dbReference type="Gene3D" id="1.10.10.60">
    <property type="entry name" value="Homeodomain-like"/>
    <property type="match status" value="1"/>
</dbReference>
<reference evidence="2" key="1">
    <citation type="journal article" date="2024" name="Antonie Van Leeuwenhoek">
        <title>Bradyrhizobium ontarionense sp. nov., a novel bacterial symbiont isolated from Aeschynomene indica (Indian jointvetch), harbours photosynthesis, nitrogen fixation and nitrous oxide (N2O) reductase genes.</title>
        <authorList>
            <person name="Bromfield E.S.P."/>
            <person name="Cloutier S."/>
        </authorList>
    </citation>
    <scope>NUCLEOTIDE SEQUENCE</scope>
    <source>
        <strain evidence="2">A19</strain>
    </source>
</reference>
<sequence length="457" mass="50438">MAEFHGPRADVTLLLDMDGVIREATLSPNMASENVDAWLGRPWSEIVDDASEKIERIMQDTKRTGISAFRQITQRFPSGLELPMEFTTVLLGGRAGMLAIGKNLQAVAELQARLISAQQTIERDYWKLREIETRYRLVIEDSNEAVLLTKVSDLRIIEANRTATSALGASGRRRDNLVGREFLQEIPPKDRELVELMLRRVRDQGKAPGIVVHLGEEAAPWMLRGSLMTSETAPMFLLQMAPIGKAVQPGPVPDDPEALIDNLPDAVISIDVTGAIKRANRAFLELVEIGSKEALIGEKLSRWLTRPGADLSVLISNVERHGAVRLLSTTIQGELGTETEVEISAAAYGLDSHRRIGLVLRNIARRLSPNGEHDNLRVALAALNESVGKTPLRKLVKSTVEVVEQHYVRAALELANGNRTSAAEILGLSRQSLYAKLDRYNLSQPEESDDEETEKGS</sequence>
<dbReference type="Proteomes" id="UP001431010">
    <property type="component" value="Chromosome"/>
</dbReference>
<keyword evidence="3" id="KW-1185">Reference proteome</keyword>
<dbReference type="NCBIfam" id="TIGR00229">
    <property type="entry name" value="sensory_box"/>
    <property type="match status" value="1"/>
</dbReference>
<dbReference type="EMBL" id="CP088156">
    <property type="protein sequence ID" value="UFZ07697.1"/>
    <property type="molecule type" value="Genomic_DNA"/>
</dbReference>
<evidence type="ECO:0000313" key="2">
    <source>
        <dbReference type="EMBL" id="UFZ07697.1"/>
    </source>
</evidence>
<dbReference type="Pfam" id="PF02954">
    <property type="entry name" value="HTH_8"/>
    <property type="match status" value="1"/>
</dbReference>
<accession>A0ABY3RKU7</accession>
<dbReference type="Gene3D" id="1.20.5.430">
    <property type="match status" value="1"/>
</dbReference>
<dbReference type="RefSeq" id="WP_231327147.1">
    <property type="nucleotide sequence ID" value="NZ_CP088156.1"/>
</dbReference>
<feature type="domain" description="PAS" evidence="1">
    <location>
        <begin position="133"/>
        <end position="203"/>
    </location>
</feature>
<dbReference type="InterPro" id="IPR035965">
    <property type="entry name" value="PAS-like_dom_sf"/>
</dbReference>
<protein>
    <submittedName>
        <fullName evidence="2">Transcriptional regulator PpsR</fullName>
    </submittedName>
</protein>
<dbReference type="InterPro" id="IPR000014">
    <property type="entry name" value="PAS"/>
</dbReference>
<dbReference type="Pfam" id="PF13188">
    <property type="entry name" value="PAS_8"/>
    <property type="match status" value="1"/>
</dbReference>
<dbReference type="InterPro" id="IPR002197">
    <property type="entry name" value="HTH_Fis"/>
</dbReference>
<evidence type="ECO:0000313" key="3">
    <source>
        <dbReference type="Proteomes" id="UP001431010"/>
    </source>
</evidence>
<dbReference type="SUPFAM" id="SSF46689">
    <property type="entry name" value="Homeodomain-like"/>
    <property type="match status" value="1"/>
</dbReference>
<name>A0ABY3RKU7_9BRAD</name>
<dbReference type="Gene3D" id="3.30.450.20">
    <property type="entry name" value="PAS domain"/>
    <property type="match status" value="2"/>
</dbReference>
<gene>
    <name evidence="2" type="primary">ppsR</name>
    <name evidence="2" type="ORF">LQG66_15920</name>
</gene>
<dbReference type="InterPro" id="IPR009057">
    <property type="entry name" value="Homeodomain-like_sf"/>
</dbReference>
<dbReference type="Pfam" id="PF00989">
    <property type="entry name" value="PAS"/>
    <property type="match status" value="1"/>
</dbReference>
<dbReference type="SMART" id="SM00091">
    <property type="entry name" value="PAS"/>
    <property type="match status" value="2"/>
</dbReference>
<dbReference type="NCBIfam" id="TIGR02040">
    <property type="entry name" value="PpsR-CrtJ"/>
    <property type="match status" value="1"/>
</dbReference>
<dbReference type="InterPro" id="IPR013767">
    <property type="entry name" value="PAS_fold"/>
</dbReference>
<proteinExistence type="predicted"/>
<dbReference type="CDD" id="cd00130">
    <property type="entry name" value="PAS"/>
    <property type="match status" value="1"/>
</dbReference>